<protein>
    <recommendedName>
        <fullName evidence="13">Virulence sensor protein BvgS</fullName>
        <ecNumber evidence="3">2.7.13.3</ecNumber>
    </recommendedName>
</protein>
<dbReference type="Pfam" id="PF08447">
    <property type="entry name" value="PAS_3"/>
    <property type="match status" value="1"/>
</dbReference>
<dbReference type="InterPro" id="IPR004358">
    <property type="entry name" value="Sig_transdc_His_kin-like_C"/>
</dbReference>
<dbReference type="PROSITE" id="PS50110">
    <property type="entry name" value="RESPONSE_REGULATORY"/>
    <property type="match status" value="1"/>
</dbReference>
<dbReference type="InterPro" id="IPR005467">
    <property type="entry name" value="His_kinase_dom"/>
</dbReference>
<dbReference type="CDD" id="cd17546">
    <property type="entry name" value="REC_hyHK_CKI1_RcsC-like"/>
    <property type="match status" value="1"/>
</dbReference>
<evidence type="ECO:0000259" key="19">
    <source>
        <dbReference type="PROSITE" id="PS50113"/>
    </source>
</evidence>
<keyword evidence="5 20" id="KW-0808">Transferase</keyword>
<dbReference type="SUPFAM" id="SSF47384">
    <property type="entry name" value="Homodimeric domain of signal transducing histidine kinase"/>
    <property type="match status" value="1"/>
</dbReference>
<dbReference type="Pfam" id="PF02518">
    <property type="entry name" value="HATPase_c"/>
    <property type="match status" value="1"/>
</dbReference>
<dbReference type="InterPro" id="IPR013655">
    <property type="entry name" value="PAS_fold_3"/>
</dbReference>
<keyword evidence="7 20" id="KW-0418">Kinase</keyword>
<dbReference type="PANTHER" id="PTHR45339:SF1">
    <property type="entry name" value="HYBRID SIGNAL TRANSDUCTION HISTIDINE KINASE J"/>
    <property type="match status" value="1"/>
</dbReference>
<feature type="domain" description="PAC" evidence="19">
    <location>
        <begin position="403"/>
        <end position="456"/>
    </location>
</feature>
<evidence type="ECO:0000256" key="13">
    <source>
        <dbReference type="ARBA" id="ARBA00070152"/>
    </source>
</evidence>
<evidence type="ECO:0000256" key="7">
    <source>
        <dbReference type="ARBA" id="ARBA00022777"/>
    </source>
</evidence>
<feature type="domain" description="Response regulatory" evidence="17">
    <location>
        <begin position="712"/>
        <end position="831"/>
    </location>
</feature>
<evidence type="ECO:0000259" key="16">
    <source>
        <dbReference type="PROSITE" id="PS50109"/>
    </source>
</evidence>
<dbReference type="FunFam" id="3.30.565.10:FF:000010">
    <property type="entry name" value="Sensor histidine kinase RcsC"/>
    <property type="match status" value="1"/>
</dbReference>
<dbReference type="SUPFAM" id="SSF52172">
    <property type="entry name" value="CheY-like"/>
    <property type="match status" value="1"/>
</dbReference>
<evidence type="ECO:0000313" key="20">
    <source>
        <dbReference type="EMBL" id="ACV35514.1"/>
    </source>
</evidence>
<dbReference type="CDD" id="cd00082">
    <property type="entry name" value="HisKA"/>
    <property type="match status" value="1"/>
</dbReference>
<evidence type="ECO:0000256" key="15">
    <source>
        <dbReference type="SAM" id="Phobius"/>
    </source>
</evidence>
<feature type="transmembrane region" description="Helical" evidence="15">
    <location>
        <begin position="166"/>
        <end position="186"/>
    </location>
</feature>
<dbReference type="KEGG" id="app:CAP2UW1_2223"/>
<dbReference type="Gene3D" id="3.30.565.10">
    <property type="entry name" value="Histidine kinase-like ATPase, C-terminal domain"/>
    <property type="match status" value="1"/>
</dbReference>
<dbReference type="CDD" id="cd16922">
    <property type="entry name" value="HATPase_EvgS-ArcB-TorS-like"/>
    <property type="match status" value="1"/>
</dbReference>
<evidence type="ECO:0000256" key="11">
    <source>
        <dbReference type="ARBA" id="ARBA00023306"/>
    </source>
</evidence>
<dbReference type="SMART" id="SM00448">
    <property type="entry name" value="REC"/>
    <property type="match status" value="1"/>
</dbReference>
<dbReference type="InterPro" id="IPR036890">
    <property type="entry name" value="HATPase_C_sf"/>
</dbReference>
<dbReference type="NCBIfam" id="TIGR00229">
    <property type="entry name" value="sensory_box"/>
    <property type="match status" value="2"/>
</dbReference>
<dbReference type="InterPro" id="IPR036097">
    <property type="entry name" value="HisK_dim/P_sf"/>
</dbReference>
<keyword evidence="8" id="KW-0067">ATP-binding</keyword>
<dbReference type="InterPro" id="IPR001610">
    <property type="entry name" value="PAC"/>
</dbReference>
<dbReference type="OrthoDB" id="5290456at2"/>
<dbReference type="SMART" id="SM00387">
    <property type="entry name" value="HATPase_c"/>
    <property type="match status" value="1"/>
</dbReference>
<dbReference type="Gene3D" id="2.10.70.100">
    <property type="match status" value="1"/>
</dbReference>
<dbReference type="CDD" id="cd00130">
    <property type="entry name" value="PAS"/>
    <property type="match status" value="1"/>
</dbReference>
<feature type="modified residue" description="4-aspartylphosphate" evidence="14">
    <location>
        <position position="761"/>
    </location>
</feature>
<dbReference type="PRINTS" id="PR00344">
    <property type="entry name" value="BCTRLSENSOR"/>
</dbReference>
<dbReference type="Pfam" id="PF00512">
    <property type="entry name" value="HisKA"/>
    <property type="match status" value="1"/>
</dbReference>
<evidence type="ECO:0000256" key="9">
    <source>
        <dbReference type="ARBA" id="ARBA00023012"/>
    </source>
</evidence>
<reference evidence="20" key="2">
    <citation type="submission" date="2009-09" db="EMBL/GenBank/DDBJ databases">
        <title>Complete sequence of chromosome of Candidatus Accumulibacter phosphatis clade IIA str. UW-1.</title>
        <authorList>
            <consortium name="US DOE Joint Genome Institute"/>
            <person name="Martin H.G."/>
            <person name="Ivanova N."/>
            <person name="Kunin V."/>
            <person name="Warnecke F."/>
            <person name="Barry K."/>
            <person name="He S."/>
            <person name="Salamov A."/>
            <person name="Szeto E."/>
            <person name="Dalin E."/>
            <person name="Pangilinan J.L."/>
            <person name="Lapidus A."/>
            <person name="Lowry S."/>
            <person name="Kyrpides N.C."/>
            <person name="McMahon K.D."/>
            <person name="Hugenholtz P."/>
        </authorList>
    </citation>
    <scope>NUCLEOTIDE SEQUENCE [LARGE SCALE GENOMIC DNA]</scope>
    <source>
        <strain evidence="20">UW-1</strain>
    </source>
</reference>
<evidence type="ECO:0000256" key="8">
    <source>
        <dbReference type="ARBA" id="ARBA00022840"/>
    </source>
</evidence>
<keyword evidence="15" id="KW-0812">Transmembrane</keyword>
<dbReference type="eggNOG" id="COG5002">
    <property type="taxonomic scope" value="Bacteria"/>
</dbReference>
<dbReference type="GO" id="GO:0000155">
    <property type="term" value="F:phosphorelay sensor kinase activity"/>
    <property type="evidence" value="ECO:0007669"/>
    <property type="project" value="InterPro"/>
</dbReference>
<keyword evidence="10 15" id="KW-0472">Membrane</keyword>
<feature type="transmembrane region" description="Helical" evidence="15">
    <location>
        <begin position="28"/>
        <end position="49"/>
    </location>
</feature>
<dbReference type="EC" id="2.7.13.3" evidence="3"/>
<dbReference type="STRING" id="522306.CAP2UW1_2223"/>
<dbReference type="PROSITE" id="PS50112">
    <property type="entry name" value="PAS"/>
    <property type="match status" value="1"/>
</dbReference>
<dbReference type="SUPFAM" id="SSF55874">
    <property type="entry name" value="ATPase domain of HSP90 chaperone/DNA topoisomerase II/histidine kinase"/>
    <property type="match status" value="1"/>
</dbReference>
<comment type="subcellular location">
    <subcellularLocation>
        <location evidence="2">Membrane</location>
    </subcellularLocation>
</comment>
<dbReference type="Gene3D" id="1.10.287.130">
    <property type="match status" value="1"/>
</dbReference>
<dbReference type="EMBL" id="CP001715">
    <property type="protein sequence ID" value="ACV35514.1"/>
    <property type="molecule type" value="Genomic_DNA"/>
</dbReference>
<comment type="catalytic activity">
    <reaction evidence="1">
        <text>ATP + protein L-histidine = ADP + protein N-phospho-L-histidine.</text>
        <dbReference type="EC" id="2.7.13.3"/>
    </reaction>
</comment>
<dbReference type="SMART" id="SM00388">
    <property type="entry name" value="HisKA"/>
    <property type="match status" value="1"/>
</dbReference>
<feature type="transmembrane region" description="Helical" evidence="15">
    <location>
        <begin position="129"/>
        <end position="146"/>
    </location>
</feature>
<evidence type="ECO:0000256" key="10">
    <source>
        <dbReference type="ARBA" id="ARBA00023136"/>
    </source>
</evidence>
<dbReference type="InterPro" id="IPR013656">
    <property type="entry name" value="PAS_4"/>
</dbReference>
<dbReference type="Gene3D" id="3.30.450.20">
    <property type="entry name" value="PAS domain"/>
    <property type="match status" value="2"/>
</dbReference>
<dbReference type="InterPro" id="IPR000014">
    <property type="entry name" value="PAS"/>
</dbReference>
<dbReference type="SMART" id="SM00086">
    <property type="entry name" value="PAC"/>
    <property type="match status" value="1"/>
</dbReference>
<evidence type="ECO:0000259" key="17">
    <source>
        <dbReference type="PROSITE" id="PS50110"/>
    </source>
</evidence>
<dbReference type="Gene3D" id="3.40.50.2300">
    <property type="match status" value="1"/>
</dbReference>
<reference evidence="20" key="1">
    <citation type="submission" date="2009-08" db="EMBL/GenBank/DDBJ databases">
        <authorList>
            <consortium name="US DOE Joint Genome Institute"/>
            <person name="Lucas S."/>
            <person name="Copeland A."/>
            <person name="Lapidus A."/>
            <person name="Glavina del Rio T."/>
            <person name="Dalin E."/>
            <person name="Tice H."/>
            <person name="Bruce D."/>
            <person name="Barry K."/>
            <person name="Pitluck S."/>
            <person name="Lowry S."/>
            <person name="Larimer F."/>
            <person name="Land M."/>
            <person name="Hauser L."/>
            <person name="Kyrpides N."/>
            <person name="Ivanova N."/>
            <person name="McMahon K.D."/>
            <person name="Hugenholtz P."/>
        </authorList>
    </citation>
    <scope>NUCLEOTIDE SEQUENCE</scope>
    <source>
        <strain evidence="20">UW-1</strain>
    </source>
</reference>
<dbReference type="InterPro" id="IPR003661">
    <property type="entry name" value="HisK_dim/P_dom"/>
</dbReference>
<evidence type="ECO:0000256" key="2">
    <source>
        <dbReference type="ARBA" id="ARBA00004370"/>
    </source>
</evidence>
<dbReference type="Pfam" id="PF08448">
    <property type="entry name" value="PAS_4"/>
    <property type="match status" value="1"/>
</dbReference>
<dbReference type="InterPro" id="IPR000700">
    <property type="entry name" value="PAS-assoc_C"/>
</dbReference>
<evidence type="ECO:0000256" key="1">
    <source>
        <dbReference type="ARBA" id="ARBA00000085"/>
    </source>
</evidence>
<keyword evidence="9" id="KW-0902">Two-component regulatory system</keyword>
<keyword evidence="6" id="KW-0547">Nucleotide-binding</keyword>
<dbReference type="InterPro" id="IPR011006">
    <property type="entry name" value="CheY-like_superfamily"/>
</dbReference>
<dbReference type="PANTHER" id="PTHR45339">
    <property type="entry name" value="HYBRID SIGNAL TRANSDUCTION HISTIDINE KINASE J"/>
    <property type="match status" value="1"/>
</dbReference>
<gene>
    <name evidence="20" type="ordered locus">CAP2UW1_2223</name>
</gene>
<dbReference type="Pfam" id="PF00072">
    <property type="entry name" value="Response_reg"/>
    <property type="match status" value="1"/>
</dbReference>
<dbReference type="AlphaFoldDB" id="C7RP32"/>
<keyword evidence="11" id="KW-0131">Cell cycle</keyword>
<dbReference type="PROSITE" id="PS50109">
    <property type="entry name" value="HIS_KIN"/>
    <property type="match status" value="1"/>
</dbReference>
<feature type="domain" description="Histidine kinase" evidence="16">
    <location>
        <begin position="474"/>
        <end position="693"/>
    </location>
</feature>
<evidence type="ECO:0000259" key="18">
    <source>
        <dbReference type="PROSITE" id="PS50112"/>
    </source>
</evidence>
<feature type="transmembrane region" description="Helical" evidence="15">
    <location>
        <begin position="91"/>
        <end position="117"/>
    </location>
</feature>
<evidence type="ECO:0000256" key="14">
    <source>
        <dbReference type="PROSITE-ProRule" id="PRU00169"/>
    </source>
</evidence>
<feature type="transmembrane region" description="Helical" evidence="15">
    <location>
        <begin position="56"/>
        <end position="79"/>
    </location>
</feature>
<name>C7RP32_ACCRE</name>
<dbReference type="GO" id="GO:0016020">
    <property type="term" value="C:membrane"/>
    <property type="evidence" value="ECO:0007669"/>
    <property type="project" value="UniProtKB-SubCell"/>
</dbReference>
<evidence type="ECO:0000256" key="6">
    <source>
        <dbReference type="ARBA" id="ARBA00022741"/>
    </source>
</evidence>
<organism evidence="20">
    <name type="scientific">Accumulibacter regalis</name>
    <dbReference type="NCBI Taxonomy" id="522306"/>
    <lineage>
        <taxon>Bacteria</taxon>
        <taxon>Pseudomonadati</taxon>
        <taxon>Pseudomonadota</taxon>
        <taxon>Betaproteobacteria</taxon>
        <taxon>Candidatus Accumulibacter</taxon>
    </lineage>
</organism>
<dbReference type="PROSITE" id="PS50113">
    <property type="entry name" value="PAC"/>
    <property type="match status" value="1"/>
</dbReference>
<keyword evidence="4 14" id="KW-0597">Phosphoprotein</keyword>
<comment type="function">
    <text evidence="12">Member of the two-component regulatory system BvgS/BvgA. Phosphorylates BvgA via a four-step phosphorelay in response to environmental signals.</text>
</comment>
<dbReference type="eggNOG" id="COG0784">
    <property type="taxonomic scope" value="Bacteria"/>
</dbReference>
<sequence length="835" mass="89935">MTGKQALDWFVPPHARANARLAANGRSVAGSLLTISAVLSLVLVVFLLVRSRPSTVELAVFAAAVATPVLAAVCIRFVANPTGILLLTNLAGIAYVAIWAAVTGGVLSVAVPWLIALLATLGTFGKARVLLVAFAADALVLVGLYLGSARGLLPQSPVAEAEAMTLALIAQISSLAVVAMAAKIVVRARAAARESLRQGEKRLQQIVDGLPASIAYADYTGSVARYSFVNRRFAERFGKAPADIAGRAVVDVLGEEVYRDVAPHLQRVLQGEAVEYDRALPTADGTTRYDRVYLVPDWAEDGAVQGAYIFGIDDSERKRALLALEGSEAKLAEAQAMAHVGNWEFDLETDRLTWSDEVYRICGHEPRSFTPFFRTDYVAATPVEDRPKLAEALAQVLATGAAQRLEHRVVRPDGDERTVEVRAQVLCTDLAGRISTLTGVVQDVSERKQIERELIAAKEAAEAASKAKSAFLANMSHEIRTPMNGVIGVAELLLTEALEERARHYAETIQRSGRALLGVLDDVLDLSKIEAGRLELESVRFDLPELVREMSDLFGEAARAKGARLVVSVAPAVPRWVEGDLVRLRQVLLNLVSNAVKFSARGIIEIELRHDGDGDGALRFAVRDQGLGIAPDKQARIFDAFAQADQGTTRRFGGTGLGLSIARQLVRLMGSDIGLHSTLGEGSCFWFCLRLPEVAPPVAERRVSVESFANQRVLVAEDDPVNAEVTRAVLQHYGVEVVMVGDGAQAVTAHARQRFALILMDCQMPGMDGFEATRRIREAESASGAARTPVVALTAHALAGYREQCLQAGMDDYLTKPFPAAALRDLLGRWLAADA</sequence>
<evidence type="ECO:0000256" key="3">
    <source>
        <dbReference type="ARBA" id="ARBA00012438"/>
    </source>
</evidence>
<feature type="domain" description="PAS" evidence="18">
    <location>
        <begin position="199"/>
        <end position="272"/>
    </location>
</feature>
<dbReference type="InterPro" id="IPR001789">
    <property type="entry name" value="Sig_transdc_resp-reg_receiver"/>
</dbReference>
<dbReference type="InterPro" id="IPR035965">
    <property type="entry name" value="PAS-like_dom_sf"/>
</dbReference>
<dbReference type="HOGENOM" id="CLU_000445_114_15_4"/>
<dbReference type="FunFam" id="1.10.287.130:FF:000038">
    <property type="entry name" value="Sensory transduction histidine kinase"/>
    <property type="match status" value="1"/>
</dbReference>
<accession>C7RP32</accession>
<proteinExistence type="predicted"/>
<evidence type="ECO:0000256" key="4">
    <source>
        <dbReference type="ARBA" id="ARBA00022553"/>
    </source>
</evidence>
<dbReference type="InterPro" id="IPR003594">
    <property type="entry name" value="HATPase_dom"/>
</dbReference>
<dbReference type="SUPFAM" id="SSF55785">
    <property type="entry name" value="PYP-like sensor domain (PAS domain)"/>
    <property type="match status" value="2"/>
</dbReference>
<keyword evidence="15" id="KW-1133">Transmembrane helix</keyword>
<evidence type="ECO:0000256" key="5">
    <source>
        <dbReference type="ARBA" id="ARBA00022679"/>
    </source>
</evidence>
<evidence type="ECO:0000256" key="12">
    <source>
        <dbReference type="ARBA" id="ARBA00058004"/>
    </source>
</evidence>
<dbReference type="GO" id="GO:0005524">
    <property type="term" value="F:ATP binding"/>
    <property type="evidence" value="ECO:0007669"/>
    <property type="project" value="UniProtKB-KW"/>
</dbReference>